<dbReference type="EMBL" id="UGNC01000004">
    <property type="protein sequence ID" value="STW39729.1"/>
    <property type="molecule type" value="Genomic_DNA"/>
</dbReference>
<evidence type="ECO:0000256" key="3">
    <source>
        <dbReference type="ARBA" id="ARBA00022475"/>
    </source>
</evidence>
<feature type="transmembrane region" description="Helical" evidence="8">
    <location>
        <begin position="145"/>
        <end position="167"/>
    </location>
</feature>
<accession>A0A378F6C1</accession>
<protein>
    <submittedName>
        <fullName evidence="10">PTS system chitobiose-specific transporter subunit IIC</fullName>
    </submittedName>
</protein>
<evidence type="ECO:0000313" key="10">
    <source>
        <dbReference type="EMBL" id="STW39729.1"/>
    </source>
</evidence>
<gene>
    <name evidence="10" type="primary">chbC_2</name>
    <name evidence="10" type="ORF">NCTC9617_01259</name>
</gene>
<evidence type="ECO:0000256" key="2">
    <source>
        <dbReference type="ARBA" id="ARBA00022448"/>
    </source>
</evidence>
<keyword evidence="7 8" id="KW-0472">Membrane</keyword>
<dbReference type="GO" id="GO:0005886">
    <property type="term" value="C:plasma membrane"/>
    <property type="evidence" value="ECO:0007669"/>
    <property type="project" value="UniProtKB-SubCell"/>
</dbReference>
<dbReference type="InterPro" id="IPR051088">
    <property type="entry name" value="PTS_Sugar-EIIC/EIIB"/>
</dbReference>
<evidence type="ECO:0000256" key="6">
    <source>
        <dbReference type="ARBA" id="ARBA00022989"/>
    </source>
</evidence>
<name>A0A378F6C1_KLEPN</name>
<dbReference type="GO" id="GO:0008982">
    <property type="term" value="F:protein-N(PI)-phosphohistidine-sugar phosphotransferase activity"/>
    <property type="evidence" value="ECO:0007669"/>
    <property type="project" value="InterPro"/>
</dbReference>
<evidence type="ECO:0000256" key="1">
    <source>
        <dbReference type="ARBA" id="ARBA00004651"/>
    </source>
</evidence>
<evidence type="ECO:0000256" key="8">
    <source>
        <dbReference type="SAM" id="Phobius"/>
    </source>
</evidence>
<dbReference type="GO" id="GO:0009401">
    <property type="term" value="P:phosphoenolpyruvate-dependent sugar phosphotransferase system"/>
    <property type="evidence" value="ECO:0007669"/>
    <property type="project" value="InterPro"/>
</dbReference>
<keyword evidence="4" id="KW-0762">Sugar transport</keyword>
<feature type="transmembrane region" description="Helical" evidence="8">
    <location>
        <begin position="86"/>
        <end position="107"/>
    </location>
</feature>
<dbReference type="InterPro" id="IPR003352">
    <property type="entry name" value="PTS_EIIC"/>
</dbReference>
<evidence type="ECO:0000256" key="7">
    <source>
        <dbReference type="ARBA" id="ARBA00023136"/>
    </source>
</evidence>
<dbReference type="NCBIfam" id="TIGR00410">
    <property type="entry name" value="lacE"/>
    <property type="match status" value="1"/>
</dbReference>
<keyword evidence="5 8" id="KW-0812">Transmembrane</keyword>
<keyword evidence="3" id="KW-1003">Cell membrane</keyword>
<dbReference type="PANTHER" id="PTHR33989:SF4">
    <property type="entry name" value="PTS SYSTEM N,N'-DIACETYLCHITOBIOSE-SPECIFIC EIIC COMPONENT"/>
    <property type="match status" value="1"/>
</dbReference>
<dbReference type="InterPro" id="IPR004501">
    <property type="entry name" value="PTS_EIIC_3"/>
</dbReference>
<keyword evidence="2" id="KW-0813">Transport</keyword>
<dbReference type="Pfam" id="PF02378">
    <property type="entry name" value="PTS_EIIC"/>
    <property type="match status" value="1"/>
</dbReference>
<feature type="transmembrane region" description="Helical" evidence="8">
    <location>
        <begin position="187"/>
        <end position="207"/>
    </location>
</feature>
<proteinExistence type="predicted"/>
<evidence type="ECO:0000256" key="4">
    <source>
        <dbReference type="ARBA" id="ARBA00022597"/>
    </source>
</evidence>
<feature type="transmembrane region" description="Helical" evidence="8">
    <location>
        <begin position="114"/>
        <end position="133"/>
    </location>
</feature>
<feature type="transmembrane region" description="Helical" evidence="8">
    <location>
        <begin position="227"/>
        <end position="247"/>
    </location>
</feature>
<dbReference type="PANTHER" id="PTHR33989">
    <property type="match status" value="1"/>
</dbReference>
<organism evidence="10 11">
    <name type="scientific">Klebsiella pneumoniae</name>
    <dbReference type="NCBI Taxonomy" id="573"/>
    <lineage>
        <taxon>Bacteria</taxon>
        <taxon>Pseudomonadati</taxon>
        <taxon>Pseudomonadota</taxon>
        <taxon>Gammaproteobacteria</taxon>
        <taxon>Enterobacterales</taxon>
        <taxon>Enterobacteriaceae</taxon>
        <taxon>Klebsiella/Raoultella group</taxon>
        <taxon>Klebsiella</taxon>
        <taxon>Klebsiella pneumoniae complex</taxon>
    </lineage>
</organism>
<dbReference type="PROSITE" id="PS51105">
    <property type="entry name" value="PTS_EIIC_TYPE_3"/>
    <property type="match status" value="1"/>
</dbReference>
<reference evidence="10 11" key="1">
    <citation type="submission" date="2018-06" db="EMBL/GenBank/DDBJ databases">
        <authorList>
            <consortium name="Pathogen Informatics"/>
            <person name="Doyle S."/>
        </authorList>
    </citation>
    <scope>NUCLEOTIDE SEQUENCE [LARGE SCALE GENOMIC DNA]</scope>
    <source>
        <strain evidence="10 11">NCTC9617</strain>
    </source>
</reference>
<evidence type="ECO:0000259" key="9">
    <source>
        <dbReference type="PROSITE" id="PS51105"/>
    </source>
</evidence>
<feature type="domain" description="PTS EIIC type-3" evidence="9">
    <location>
        <begin position="8"/>
        <end position="280"/>
    </location>
</feature>
<dbReference type="AlphaFoldDB" id="A0A378F6C1"/>
<sequence length="280" mass="30020">MSKVIDSLEKVLLPFAVKIGKQPHINAIKNGFIKLMPLTLAGAMFVLINNVFLSFGEGSFFYSMGIRLDASTIETLNGFKAIGGNVYNGTLGIMSLMAPFFIGSALAEERKVDPMAAGLLAVAAFMTVTPYSVGEAYAVGANWLGGQNIISGMIIGLVVAELFTFVIRRNWVIRLPDSVPGSVSRSFSALIPGFLILSIFGIISWALASDGSNFHQIIMDSISTPLAAMGSVVGWAYVIFNSLLWFFGVHGSLALTALDNGIMTPWALENIALYNQYGLC</sequence>
<evidence type="ECO:0000313" key="11">
    <source>
        <dbReference type="Proteomes" id="UP000255167"/>
    </source>
</evidence>
<evidence type="ECO:0000256" key="5">
    <source>
        <dbReference type="ARBA" id="ARBA00022692"/>
    </source>
</evidence>
<dbReference type="GO" id="GO:1902815">
    <property type="term" value="P:N,N'-diacetylchitobiose import"/>
    <property type="evidence" value="ECO:0007669"/>
    <property type="project" value="TreeGrafter"/>
</dbReference>
<comment type="subcellular location">
    <subcellularLocation>
        <location evidence="1">Cell membrane</location>
        <topology evidence="1">Multi-pass membrane protein</topology>
    </subcellularLocation>
</comment>
<keyword evidence="6 8" id="KW-1133">Transmembrane helix</keyword>
<dbReference type="Proteomes" id="UP000255167">
    <property type="component" value="Unassembled WGS sequence"/>
</dbReference>
<feature type="transmembrane region" description="Helical" evidence="8">
    <location>
        <begin position="35"/>
        <end position="55"/>
    </location>
</feature>